<dbReference type="GO" id="GO:0006302">
    <property type="term" value="P:double-strand break repair"/>
    <property type="evidence" value="ECO:0007669"/>
    <property type="project" value="TreeGrafter"/>
</dbReference>
<sequence length="274" mass="31766">MDKFENEVQTYPEARLVFEGLVIHRVPYKERDLIVKLLLRNGMVGSFYIYGGQGGGKSHKPSIFELGSMMRIMIKDQKTKIDSSDLMISAEHSRIWEPQSVRHDIRAFYLVCLYFELISKFSITFQPGTSDYQNLDHEGVFSVVSNALFYIEDALVKKQFEAGQHLTLFMVKLLFHLGIMPDTDNCSYCQEELLEMPGVVFMPANGQFACQNCAQGENERGFLLRIKKGYQTRYQEYAGFLGTNFSECDKLIQYFCHQYHLRPVELRSYSLLFK</sequence>
<dbReference type="GO" id="GO:0006310">
    <property type="term" value="P:DNA recombination"/>
    <property type="evidence" value="ECO:0007669"/>
    <property type="project" value="InterPro"/>
</dbReference>
<dbReference type="AlphaFoldDB" id="A0AAX4HP79"/>
<dbReference type="PANTHER" id="PTHR33991">
    <property type="entry name" value="DNA REPAIR PROTEIN RECO"/>
    <property type="match status" value="1"/>
</dbReference>
<protein>
    <submittedName>
        <fullName evidence="1">DNA repair protein RecO C-terminal domain-containing protein</fullName>
    </submittedName>
</protein>
<gene>
    <name evidence="1" type="ORF">SOO65_19845</name>
</gene>
<dbReference type="EMBL" id="CP139487">
    <property type="protein sequence ID" value="WPU64951.1"/>
    <property type="molecule type" value="Genomic_DNA"/>
</dbReference>
<accession>A0AAX4HP79</accession>
<dbReference type="SUPFAM" id="SSF57863">
    <property type="entry name" value="ArfGap/RecO-like zinc finger"/>
    <property type="match status" value="1"/>
</dbReference>
<dbReference type="InterPro" id="IPR042242">
    <property type="entry name" value="RecO_C"/>
</dbReference>
<keyword evidence="2" id="KW-1185">Reference proteome</keyword>
<dbReference type="Gene3D" id="1.20.1440.120">
    <property type="entry name" value="Recombination protein O, C-terminal domain"/>
    <property type="match status" value="1"/>
</dbReference>
<evidence type="ECO:0000313" key="1">
    <source>
        <dbReference type="EMBL" id="WPU64951.1"/>
    </source>
</evidence>
<dbReference type="PANTHER" id="PTHR33991:SF1">
    <property type="entry name" value="DNA REPAIR PROTEIN RECO"/>
    <property type="match status" value="1"/>
</dbReference>
<proteinExistence type="predicted"/>
<dbReference type="RefSeq" id="WP_321394729.1">
    <property type="nucleotide sequence ID" value="NZ_CP139487.1"/>
</dbReference>
<dbReference type="Proteomes" id="UP001324634">
    <property type="component" value="Chromosome"/>
</dbReference>
<dbReference type="InterPro" id="IPR037278">
    <property type="entry name" value="ARFGAP/RecO"/>
</dbReference>
<organism evidence="1 2">
    <name type="scientific">Peredibacter starrii</name>
    <dbReference type="NCBI Taxonomy" id="28202"/>
    <lineage>
        <taxon>Bacteria</taxon>
        <taxon>Pseudomonadati</taxon>
        <taxon>Bdellovibrionota</taxon>
        <taxon>Bacteriovoracia</taxon>
        <taxon>Bacteriovoracales</taxon>
        <taxon>Bacteriovoracaceae</taxon>
        <taxon>Peredibacter</taxon>
    </lineage>
</organism>
<dbReference type="KEGG" id="psti:SOO65_19845"/>
<evidence type="ECO:0000313" key="2">
    <source>
        <dbReference type="Proteomes" id="UP001324634"/>
    </source>
</evidence>
<name>A0AAX4HP79_9BACT</name>
<dbReference type="InterPro" id="IPR003717">
    <property type="entry name" value="RecO"/>
</dbReference>
<dbReference type="GO" id="GO:0043590">
    <property type="term" value="C:bacterial nucleoid"/>
    <property type="evidence" value="ECO:0007669"/>
    <property type="project" value="TreeGrafter"/>
</dbReference>
<dbReference type="Pfam" id="PF02565">
    <property type="entry name" value="RecO_C"/>
    <property type="match status" value="1"/>
</dbReference>
<reference evidence="1 2" key="1">
    <citation type="submission" date="2023-11" db="EMBL/GenBank/DDBJ databases">
        <title>Peredibacter starrii A3.12.</title>
        <authorList>
            <person name="Mitchell R.J."/>
        </authorList>
    </citation>
    <scope>NUCLEOTIDE SEQUENCE [LARGE SCALE GENOMIC DNA]</scope>
    <source>
        <strain evidence="1 2">A3.12</strain>
    </source>
</reference>